<dbReference type="Pfam" id="PF04226">
    <property type="entry name" value="Transgly_assoc"/>
    <property type="match status" value="1"/>
</dbReference>
<reference evidence="9" key="3">
    <citation type="submission" date="2023-09" db="EMBL/GenBank/DDBJ databases">
        <authorList>
            <person name="Schober I."/>
            <person name="Bunk B."/>
        </authorList>
    </citation>
    <scope>NUCLEOTIDE SEQUENCE</scope>
    <source>
        <strain evidence="9">DSM 103800</strain>
    </source>
</reference>
<comment type="subcellular location">
    <subcellularLocation>
        <location evidence="1">Cell membrane</location>
        <topology evidence="1">Multi-pass membrane protein</topology>
    </subcellularLocation>
</comment>
<dbReference type="RefSeq" id="WP_075796784.1">
    <property type="nucleotide sequence ID" value="NZ_CP015583.1"/>
</dbReference>
<name>A0A1L7AAQ1_9PROT</name>
<evidence type="ECO:0000256" key="2">
    <source>
        <dbReference type="ARBA" id="ARBA00011006"/>
    </source>
</evidence>
<evidence type="ECO:0000256" key="3">
    <source>
        <dbReference type="ARBA" id="ARBA00022475"/>
    </source>
</evidence>
<dbReference type="Proteomes" id="UP000185494">
    <property type="component" value="Chromosome 1"/>
</dbReference>
<sequence>MSIIGWLILGLIAGFIASKIVNKTGSGVMLDIILGIVGAVVGGWLFSAFGGAGVTGFNIYSMIVAVIGAIIVLLIYHAVAGRRAV</sequence>
<feature type="transmembrane region" description="Helical" evidence="7">
    <location>
        <begin position="28"/>
        <end position="47"/>
    </location>
</feature>
<dbReference type="InterPro" id="IPR007341">
    <property type="entry name" value="Transgly_assoc"/>
</dbReference>
<dbReference type="KEGG" id="rgi:RGI145_00420"/>
<feature type="transmembrane region" description="Helical" evidence="7">
    <location>
        <begin position="59"/>
        <end position="79"/>
    </location>
</feature>
<keyword evidence="11" id="KW-1185">Reference proteome</keyword>
<dbReference type="Proteomes" id="UP001258945">
    <property type="component" value="Unassembled WGS sequence"/>
</dbReference>
<evidence type="ECO:0000256" key="4">
    <source>
        <dbReference type="ARBA" id="ARBA00022692"/>
    </source>
</evidence>
<reference evidence="9 11" key="2">
    <citation type="journal article" date="2019" name="Microb. Pathog.">
        <title>Comparison of VITEK 2, MALDI-TOF MS, 16S rRNA gene sequencing, and whole-genome sequencing for identification of Roseomonas mucosa.</title>
        <authorList>
            <person name="Rudolph W.W."/>
            <person name="Gunzer F."/>
            <person name="Trauth M."/>
            <person name="Bunk B."/>
            <person name="Bigge R."/>
            <person name="Schrottner P."/>
        </authorList>
    </citation>
    <scope>NUCLEOTIDE SEQUENCE [LARGE SCALE GENOMIC DNA]</scope>
    <source>
        <strain evidence="9 11">DSM 103800</strain>
    </source>
</reference>
<evidence type="ECO:0000313" key="11">
    <source>
        <dbReference type="Proteomes" id="UP001258945"/>
    </source>
</evidence>
<reference evidence="8 10" key="1">
    <citation type="submission" date="2016-05" db="EMBL/GenBank/DDBJ databases">
        <title>Complete Genome and Methylome Analysis of Psychrotrophic Bacterial Isolates from Antarctic Lake Untersee.</title>
        <authorList>
            <person name="Fomenkov A."/>
            <person name="Akimov V.N."/>
            <person name="Vasilyeva L.V."/>
            <person name="Andersen D."/>
            <person name="Vincze T."/>
            <person name="Roberts R.J."/>
        </authorList>
    </citation>
    <scope>NUCLEOTIDE SEQUENCE [LARGE SCALE GENOMIC DNA]</scope>
    <source>
        <strain evidence="8 10">U14-5</strain>
    </source>
</reference>
<dbReference type="PANTHER" id="PTHR33884">
    <property type="entry name" value="UPF0410 PROTEIN YMGE"/>
    <property type="match status" value="1"/>
</dbReference>
<dbReference type="PANTHER" id="PTHR33884:SF3">
    <property type="entry name" value="UPF0410 PROTEIN YMGE"/>
    <property type="match status" value="1"/>
</dbReference>
<evidence type="ECO:0000313" key="8">
    <source>
        <dbReference type="EMBL" id="APT55813.1"/>
    </source>
</evidence>
<dbReference type="STRING" id="257708.RGI145_00420"/>
<evidence type="ECO:0000256" key="5">
    <source>
        <dbReference type="ARBA" id="ARBA00022989"/>
    </source>
</evidence>
<dbReference type="EMBL" id="JAVVDO010000017">
    <property type="protein sequence ID" value="MDT8331717.1"/>
    <property type="molecule type" value="Genomic_DNA"/>
</dbReference>
<keyword evidence="6 7" id="KW-0472">Membrane</keyword>
<comment type="similarity">
    <text evidence="2">Belongs to the UPF0410 family.</text>
</comment>
<organism evidence="8 10">
    <name type="scientific">Roseomonas gilardii</name>
    <dbReference type="NCBI Taxonomy" id="257708"/>
    <lineage>
        <taxon>Bacteria</taxon>
        <taxon>Pseudomonadati</taxon>
        <taxon>Pseudomonadota</taxon>
        <taxon>Alphaproteobacteria</taxon>
        <taxon>Acetobacterales</taxon>
        <taxon>Roseomonadaceae</taxon>
        <taxon>Roseomonas</taxon>
    </lineage>
</organism>
<evidence type="ECO:0000256" key="1">
    <source>
        <dbReference type="ARBA" id="ARBA00004651"/>
    </source>
</evidence>
<accession>A0A1L7AAQ1</accession>
<proteinExistence type="inferred from homology"/>
<keyword evidence="3" id="KW-1003">Cell membrane</keyword>
<protein>
    <submittedName>
        <fullName evidence="9">GlsB/YeaQ/YmgE family stress response membrane protein</fullName>
    </submittedName>
    <submittedName>
        <fullName evidence="8">Transglycosylase</fullName>
    </submittedName>
</protein>
<keyword evidence="5 7" id="KW-1133">Transmembrane helix</keyword>
<gene>
    <name evidence="8" type="ORF">RGI145_00420</name>
    <name evidence="9" type="ORF">RQ831_11680</name>
</gene>
<evidence type="ECO:0000256" key="7">
    <source>
        <dbReference type="SAM" id="Phobius"/>
    </source>
</evidence>
<dbReference type="eggNOG" id="COG2261">
    <property type="taxonomic scope" value="Bacteria"/>
</dbReference>
<evidence type="ECO:0000313" key="9">
    <source>
        <dbReference type="EMBL" id="MDT8331717.1"/>
    </source>
</evidence>
<evidence type="ECO:0000256" key="6">
    <source>
        <dbReference type="ARBA" id="ARBA00023136"/>
    </source>
</evidence>
<dbReference type="EMBL" id="CP015583">
    <property type="protein sequence ID" value="APT55813.1"/>
    <property type="molecule type" value="Genomic_DNA"/>
</dbReference>
<evidence type="ECO:0000313" key="10">
    <source>
        <dbReference type="Proteomes" id="UP000185494"/>
    </source>
</evidence>
<keyword evidence="4 7" id="KW-0812">Transmembrane</keyword>
<dbReference type="AlphaFoldDB" id="A0A1L7AAQ1"/>
<dbReference type="GO" id="GO:0005886">
    <property type="term" value="C:plasma membrane"/>
    <property type="evidence" value="ECO:0007669"/>
    <property type="project" value="UniProtKB-SubCell"/>
</dbReference>